<evidence type="ECO:0000256" key="2">
    <source>
        <dbReference type="SAM" id="Phobius"/>
    </source>
</evidence>
<evidence type="ECO:0000256" key="1">
    <source>
        <dbReference type="PROSITE-ProRule" id="PRU00023"/>
    </source>
</evidence>
<dbReference type="PANTHER" id="PTHR24177">
    <property type="entry name" value="CASKIN"/>
    <property type="match status" value="1"/>
</dbReference>
<feature type="transmembrane region" description="Helical" evidence="2">
    <location>
        <begin position="502"/>
        <end position="524"/>
    </location>
</feature>
<comment type="caution">
    <text evidence="4">The sequence shown here is derived from an EMBL/GenBank/DDBJ whole genome shotgun (WGS) entry which is preliminary data.</text>
</comment>
<dbReference type="SUPFAM" id="SSF48403">
    <property type="entry name" value="Ankyrin repeat"/>
    <property type="match status" value="1"/>
</dbReference>
<evidence type="ECO:0000259" key="3">
    <source>
        <dbReference type="Pfam" id="PF13962"/>
    </source>
</evidence>
<keyword evidence="5" id="KW-1185">Reference proteome</keyword>
<feature type="transmembrane region" description="Helical" evidence="2">
    <location>
        <begin position="530"/>
        <end position="554"/>
    </location>
</feature>
<evidence type="ECO:0000313" key="4">
    <source>
        <dbReference type="EMBL" id="KAJ8755950.1"/>
    </source>
</evidence>
<organism evidence="4 5">
    <name type="scientific">Erythroxylum novogranatense</name>
    <dbReference type="NCBI Taxonomy" id="1862640"/>
    <lineage>
        <taxon>Eukaryota</taxon>
        <taxon>Viridiplantae</taxon>
        <taxon>Streptophyta</taxon>
        <taxon>Embryophyta</taxon>
        <taxon>Tracheophyta</taxon>
        <taxon>Spermatophyta</taxon>
        <taxon>Magnoliopsida</taxon>
        <taxon>eudicotyledons</taxon>
        <taxon>Gunneridae</taxon>
        <taxon>Pentapetalae</taxon>
        <taxon>rosids</taxon>
        <taxon>fabids</taxon>
        <taxon>Malpighiales</taxon>
        <taxon>Erythroxylaceae</taxon>
        <taxon>Erythroxylum</taxon>
    </lineage>
</organism>
<dbReference type="PROSITE" id="PS50088">
    <property type="entry name" value="ANK_REPEAT"/>
    <property type="match status" value="1"/>
</dbReference>
<dbReference type="Proteomes" id="UP001159364">
    <property type="component" value="Linkage Group LG09"/>
</dbReference>
<dbReference type="InterPro" id="IPR026961">
    <property type="entry name" value="PGG_dom"/>
</dbReference>
<dbReference type="AlphaFoldDB" id="A0AAV8SUJ3"/>
<feature type="repeat" description="ANK" evidence="1">
    <location>
        <begin position="80"/>
        <end position="112"/>
    </location>
</feature>
<dbReference type="InterPro" id="IPR036770">
    <property type="entry name" value="Ankyrin_rpt-contain_sf"/>
</dbReference>
<sequence>MATNDDALSLKLYKAALLGDWDTARRIFMHESARLSFTTGLTVKNETALHIAVGTGHSNMFVEKLLDMLPVADVEYRDVGDSTALHLAAIVGNLEAVKLMVQKNPSLPQMTNKLNILPIHEAARHDHSETVRYLLDRSEAADPSLFSGEHGIHLLNLLIFADSYDIALKLLRKHPELATKEDSEQRTPLELLSKKPQAFYSGYQVGFFTRLIYQRCQDPNCSYVFFTWFRPLQNVYDKKLTHLQALEMVKIICQKIVENRETGFEEKLTRPAFDAAKLGIQEIVTEIVKAYPYAIWLTDEENRNVIHLAVEHRQENVYNLLYQLNLQRYFATGCLQGRRTLNSILHLAATLNPSHRVSGAALQMQRELQWFKEVENVIEPSFREKINKDKETPRQMFSMLHKDLAKQGEKWMKGVATSCSVVAALIATVVFAAAFTVPGGNRDGKGIPFFLNKPSFTVFAAADAIALFSSITAVFMFLGILTSRYDEEDFLISLPTKLSIGLITLFISIASMVIGFSASLYIVLNHRPKFLIPIILLAAISAASFAWIQFPLLAEVASSTFGRSIFGPQSKEVLYGSNEDDLEALYSMAPSGLAENQAQSS</sequence>
<keyword evidence="1" id="KW-0040">ANK repeat</keyword>
<dbReference type="SMART" id="SM00248">
    <property type="entry name" value="ANK"/>
    <property type="match status" value="5"/>
</dbReference>
<dbReference type="Gene3D" id="1.25.40.20">
    <property type="entry name" value="Ankyrin repeat-containing domain"/>
    <property type="match status" value="1"/>
</dbReference>
<dbReference type="Pfam" id="PF13962">
    <property type="entry name" value="PGG"/>
    <property type="match status" value="1"/>
</dbReference>
<gene>
    <name evidence="4" type="ORF">K2173_024495</name>
</gene>
<keyword evidence="2" id="KW-0472">Membrane</keyword>
<feature type="transmembrane region" description="Helical" evidence="2">
    <location>
        <begin position="415"/>
        <end position="436"/>
    </location>
</feature>
<dbReference type="PANTHER" id="PTHR24177:SF365">
    <property type="entry name" value="ANKYRIN REPEAT-CONTAINING PROTEIN NPR4-LIKE ISOFORM X1"/>
    <property type="match status" value="1"/>
</dbReference>
<keyword evidence="2" id="KW-1133">Transmembrane helix</keyword>
<keyword evidence="2" id="KW-0812">Transmembrane</keyword>
<dbReference type="Pfam" id="PF00023">
    <property type="entry name" value="Ank"/>
    <property type="match status" value="1"/>
</dbReference>
<reference evidence="4 5" key="1">
    <citation type="submission" date="2021-09" db="EMBL/GenBank/DDBJ databases">
        <title>Genomic insights and catalytic innovation underlie evolution of tropane alkaloids biosynthesis.</title>
        <authorList>
            <person name="Wang Y.-J."/>
            <person name="Tian T."/>
            <person name="Huang J.-P."/>
            <person name="Huang S.-X."/>
        </authorList>
    </citation>
    <scope>NUCLEOTIDE SEQUENCE [LARGE SCALE GENOMIC DNA]</scope>
    <source>
        <strain evidence="4">KIB-2018</strain>
        <tissue evidence="4">Leaf</tissue>
    </source>
</reference>
<name>A0AAV8SUJ3_9ROSI</name>
<feature type="transmembrane region" description="Helical" evidence="2">
    <location>
        <begin position="456"/>
        <end position="481"/>
    </location>
</feature>
<dbReference type="EMBL" id="JAIWQS010000009">
    <property type="protein sequence ID" value="KAJ8755950.1"/>
    <property type="molecule type" value="Genomic_DNA"/>
</dbReference>
<accession>A0AAV8SUJ3</accession>
<protein>
    <recommendedName>
        <fullName evidence="3">PGG domain-containing protein</fullName>
    </recommendedName>
</protein>
<evidence type="ECO:0000313" key="5">
    <source>
        <dbReference type="Proteomes" id="UP001159364"/>
    </source>
</evidence>
<dbReference type="GO" id="GO:0016020">
    <property type="term" value="C:membrane"/>
    <property type="evidence" value="ECO:0007669"/>
    <property type="project" value="TreeGrafter"/>
</dbReference>
<dbReference type="InterPro" id="IPR002110">
    <property type="entry name" value="Ankyrin_rpt"/>
</dbReference>
<feature type="domain" description="PGG" evidence="3">
    <location>
        <begin position="409"/>
        <end position="523"/>
    </location>
</feature>
<proteinExistence type="predicted"/>
<dbReference type="Pfam" id="PF12796">
    <property type="entry name" value="Ank_2"/>
    <property type="match status" value="1"/>
</dbReference>